<name>A0A2Z5H8E3_9CAUD</name>
<feature type="domain" description="Phage tail collar" evidence="2">
    <location>
        <begin position="28"/>
        <end position="84"/>
    </location>
</feature>
<gene>
    <name evidence="3" type="primary">15</name>
    <name evidence="3" type="ORF">SEA_QUAKER_15</name>
</gene>
<dbReference type="Pfam" id="PF07484">
    <property type="entry name" value="Collar"/>
    <property type="match status" value="1"/>
</dbReference>
<dbReference type="InterPro" id="IPR011083">
    <property type="entry name" value="Phage_tail_collar_dom"/>
</dbReference>
<evidence type="ECO:0000259" key="2">
    <source>
        <dbReference type="Pfam" id="PF07484"/>
    </source>
</evidence>
<dbReference type="SUPFAM" id="SSF88874">
    <property type="entry name" value="Receptor-binding domain of short tail fibre protein gp12"/>
    <property type="match status" value="1"/>
</dbReference>
<dbReference type="KEGG" id="vg:62648699"/>
<protein>
    <submittedName>
        <fullName evidence="3">Minor tail protein</fullName>
    </submittedName>
</protein>
<dbReference type="InterPro" id="IPR037053">
    <property type="entry name" value="Phage_tail_collar_dom_sf"/>
</dbReference>
<dbReference type="Proteomes" id="UP000252401">
    <property type="component" value="Segment"/>
</dbReference>
<feature type="compositionally biased region" description="Polar residues" evidence="1">
    <location>
        <begin position="152"/>
        <end position="175"/>
    </location>
</feature>
<dbReference type="GeneID" id="62648699"/>
<accession>A0A2Z5H8E3</accession>
<dbReference type="Gene3D" id="3.90.1340.10">
    <property type="entry name" value="Phage tail collar domain"/>
    <property type="match status" value="1"/>
</dbReference>
<reference evidence="3 4" key="1">
    <citation type="submission" date="2018-05" db="EMBL/GenBank/DDBJ databases">
        <authorList>
            <person name="Bachelani S.F."/>
            <person name="Bookler A."/>
            <person name="Buetow B.S."/>
            <person name="Dailey E.M."/>
            <person name="DeWindt D.C.-M."/>
            <person name="Flandrick S."/>
            <person name="Glynn C."/>
            <person name="Hansen B.R."/>
            <person name="Hass A.M."/>
            <person name="Hoffstatter E.W."/>
            <person name="Jacob S.K.L."/>
            <person name="Jones K."/>
            <person name="Lisowski P.J."/>
            <person name="Luttrell D.P."/>
            <person name="Paulus B.K."/>
            <person name="Pliszka M.A."/>
            <person name="Seif K.S."/>
            <person name="Timm P.H."/>
            <person name="Weinberg M."/>
            <person name="Wright R.S."/>
            <person name="Zobrist M.A."/>
            <person name="Bonilla J.A."/>
            <person name="Klyczek K."/>
            <person name="Garlena R.A."/>
            <person name="Russell D.A."/>
            <person name="Pope W.H."/>
            <person name="Jacobs-Sera D."/>
            <person name="Hatfull G.F."/>
        </authorList>
    </citation>
    <scope>NUCLEOTIDE SEQUENCE [LARGE SCALE GENOMIC DNA]</scope>
</reference>
<sequence>MALRQLEEAVRTLQRRVGEILQQLAPVGTIHAFAGPVAPANYVLMDGRALSRADYPALYALIGDTYGAGNGTTTFNVPDARGRALVALDTAQSEFNAMGKKGGAKTVTLTAAQLPAHTHVFANSNAHAFSWGGVGGTTVHVQNAIAAAGAPPSNNLTTNQGNWNKTANDGGSGEAHSNLQPFLTVAYVIKAK</sequence>
<evidence type="ECO:0000313" key="4">
    <source>
        <dbReference type="Proteomes" id="UP000252401"/>
    </source>
</evidence>
<dbReference type="EMBL" id="MH371111">
    <property type="protein sequence ID" value="AXC36006.1"/>
    <property type="molecule type" value="Genomic_DNA"/>
</dbReference>
<keyword evidence="4" id="KW-1185">Reference proteome</keyword>
<proteinExistence type="predicted"/>
<feature type="region of interest" description="Disordered" evidence="1">
    <location>
        <begin position="150"/>
        <end position="175"/>
    </location>
</feature>
<dbReference type="RefSeq" id="YP_009996776.1">
    <property type="nucleotide sequence ID" value="NC_052939.1"/>
</dbReference>
<organism evidence="3 4">
    <name type="scientific">Microbacterium phage Quaker</name>
    <dbReference type="NCBI Taxonomy" id="2250352"/>
    <lineage>
        <taxon>Viruses</taxon>
        <taxon>Duplodnaviria</taxon>
        <taxon>Heunggongvirae</taxon>
        <taxon>Uroviricota</taxon>
        <taxon>Caudoviricetes</taxon>
        <taxon>Orlajensenviridae</taxon>
        <taxon>Pelczarvirinae</taxon>
        <taxon>Paopuvirus</taxon>
        <taxon>Paopuvirus quaker</taxon>
    </lineage>
</organism>
<evidence type="ECO:0000313" key="3">
    <source>
        <dbReference type="EMBL" id="AXC36006.1"/>
    </source>
</evidence>
<evidence type="ECO:0000256" key="1">
    <source>
        <dbReference type="SAM" id="MobiDB-lite"/>
    </source>
</evidence>